<dbReference type="PANTHER" id="PTHR24221">
    <property type="entry name" value="ATP-BINDING CASSETTE SUB-FAMILY B"/>
    <property type="match status" value="1"/>
</dbReference>
<dbReference type="OrthoDB" id="9809450at2"/>
<organism evidence="4 5">
    <name type="scientific">Desulfoglaeba alkanexedens ALDC</name>
    <dbReference type="NCBI Taxonomy" id="980445"/>
    <lineage>
        <taxon>Bacteria</taxon>
        <taxon>Pseudomonadati</taxon>
        <taxon>Thermodesulfobacteriota</taxon>
        <taxon>Syntrophobacteria</taxon>
        <taxon>Syntrophobacterales</taxon>
        <taxon>Syntrophobacteraceae</taxon>
        <taxon>Desulfoglaeba</taxon>
    </lineage>
</organism>
<dbReference type="PANTHER" id="PTHR24221:SF503">
    <property type="entry name" value="MITOCHONDRIAL POTASSIUM CHANNEL ATP-BINDING SUBUNIT"/>
    <property type="match status" value="1"/>
</dbReference>
<dbReference type="SUPFAM" id="SSF52540">
    <property type="entry name" value="P-loop containing nucleoside triphosphate hydrolases"/>
    <property type="match status" value="1"/>
</dbReference>
<reference evidence="4 5" key="1">
    <citation type="submission" date="2019-05" db="EMBL/GenBank/DDBJ databases">
        <title>The Complete Genome Sequence of the n-alkane-degrading Desulfoglaeba alkanexedens ALDC reveals multiple alkylsuccinate synthase gene clusters.</title>
        <authorList>
            <person name="Callaghan A.V."/>
            <person name="Davidova I.A."/>
            <person name="Duncan K.E."/>
            <person name="Morris B."/>
            <person name="McInerney M.J."/>
        </authorList>
    </citation>
    <scope>NUCLEOTIDE SEQUENCE [LARGE SCALE GENOMIC DNA]</scope>
    <source>
        <strain evidence="4 5">ALDC</strain>
    </source>
</reference>
<dbReference type="InterPro" id="IPR027417">
    <property type="entry name" value="P-loop_NTPase"/>
</dbReference>
<dbReference type="InterPro" id="IPR003439">
    <property type="entry name" value="ABC_transporter-like_ATP-bd"/>
</dbReference>
<dbReference type="GO" id="GO:0016887">
    <property type="term" value="F:ATP hydrolysis activity"/>
    <property type="evidence" value="ECO:0007669"/>
    <property type="project" value="InterPro"/>
</dbReference>
<protein>
    <submittedName>
        <fullName evidence="4">ATP-binding cassette domain-containing protein</fullName>
    </submittedName>
</protein>
<dbReference type="Proteomes" id="UP000298602">
    <property type="component" value="Chromosome"/>
</dbReference>
<dbReference type="RefSeq" id="WP_137423646.1">
    <property type="nucleotide sequence ID" value="NZ_CP040098.1"/>
</dbReference>
<dbReference type="GO" id="GO:0005524">
    <property type="term" value="F:ATP binding"/>
    <property type="evidence" value="ECO:0007669"/>
    <property type="project" value="UniProtKB-KW"/>
</dbReference>
<dbReference type="GO" id="GO:0016020">
    <property type="term" value="C:membrane"/>
    <property type="evidence" value="ECO:0007669"/>
    <property type="project" value="TreeGrafter"/>
</dbReference>
<evidence type="ECO:0000313" key="4">
    <source>
        <dbReference type="EMBL" id="QCQ21677.1"/>
    </source>
</evidence>
<dbReference type="EMBL" id="CP040098">
    <property type="protein sequence ID" value="QCQ21677.1"/>
    <property type="molecule type" value="Genomic_DNA"/>
</dbReference>
<dbReference type="AlphaFoldDB" id="A0A4P8L1E0"/>
<keyword evidence="1" id="KW-0547">Nucleotide-binding</keyword>
<dbReference type="CDD" id="cd03228">
    <property type="entry name" value="ABCC_MRP_Like"/>
    <property type="match status" value="1"/>
</dbReference>
<evidence type="ECO:0000256" key="1">
    <source>
        <dbReference type="ARBA" id="ARBA00022741"/>
    </source>
</evidence>
<accession>A0A4P8L1E0</accession>
<keyword evidence="5" id="KW-1185">Reference proteome</keyword>
<dbReference type="Gene3D" id="3.40.50.300">
    <property type="entry name" value="P-loop containing nucleotide triphosphate hydrolases"/>
    <property type="match status" value="1"/>
</dbReference>
<dbReference type="PROSITE" id="PS50893">
    <property type="entry name" value="ABC_TRANSPORTER_2"/>
    <property type="match status" value="1"/>
</dbReference>
<evidence type="ECO:0000259" key="3">
    <source>
        <dbReference type="PROSITE" id="PS50893"/>
    </source>
</evidence>
<feature type="domain" description="ABC transporter" evidence="3">
    <location>
        <begin position="26"/>
        <end position="252"/>
    </location>
</feature>
<gene>
    <name evidence="4" type="ORF">FDQ92_05475</name>
</gene>
<dbReference type="KEGG" id="dax:FDQ92_05475"/>
<dbReference type="Pfam" id="PF00005">
    <property type="entry name" value="ABC_tran"/>
    <property type="match status" value="1"/>
</dbReference>
<reference evidence="4 5" key="2">
    <citation type="submission" date="2019-05" db="EMBL/GenBank/DDBJ databases">
        <authorList>
            <person name="Suflita J.M."/>
            <person name="Marks C.R."/>
        </authorList>
    </citation>
    <scope>NUCLEOTIDE SEQUENCE [LARGE SCALE GENOMIC DNA]</scope>
    <source>
        <strain evidence="4 5">ALDC</strain>
    </source>
</reference>
<sequence>MTTAPEPQPPPNDLKGPQESTAAGFLECRGVVFSYPGNRPILRGIDLVVEAGSLVEIRGPSGAGKSTLLRLLNRLQIPDRGSIRFKGLPLEAYPPPDLRRAIGYLQQTPVVTEGSVRENLLLPFTFKANLCIRPPAEAVLNAGLRDFLLEGIPLDRPASALSIGQKQRLCLLRTMLLEPEVLLLDEPASALDAESRSAVQAVIEKLSRSRPLTMLLVSHQPFPIVHPNRNVLALKDGKLVPCADADPCTAKE</sequence>
<dbReference type="GO" id="GO:0042626">
    <property type="term" value="F:ATPase-coupled transmembrane transporter activity"/>
    <property type="evidence" value="ECO:0007669"/>
    <property type="project" value="TreeGrafter"/>
</dbReference>
<dbReference type="InterPro" id="IPR003593">
    <property type="entry name" value="AAA+_ATPase"/>
</dbReference>
<dbReference type="SMART" id="SM00382">
    <property type="entry name" value="AAA"/>
    <property type="match status" value="1"/>
</dbReference>
<name>A0A4P8L1E0_9BACT</name>
<evidence type="ECO:0000256" key="2">
    <source>
        <dbReference type="ARBA" id="ARBA00022840"/>
    </source>
</evidence>
<proteinExistence type="predicted"/>
<dbReference type="InterPro" id="IPR039421">
    <property type="entry name" value="Type_1_exporter"/>
</dbReference>
<keyword evidence="2 4" id="KW-0067">ATP-binding</keyword>
<evidence type="ECO:0000313" key="5">
    <source>
        <dbReference type="Proteomes" id="UP000298602"/>
    </source>
</evidence>